<dbReference type="Proteomes" id="UP000234789">
    <property type="component" value="Unassembled WGS sequence"/>
</dbReference>
<dbReference type="OrthoDB" id="9803333at2"/>
<proteinExistence type="predicted"/>
<protein>
    <submittedName>
        <fullName evidence="5">3-oxoacyl-[acyl-carrier protein] reductase</fullName>
        <ecNumber evidence="5">1.1.1.100</ecNumber>
    </submittedName>
</protein>
<accession>A0A2N5N6M3</accession>
<keyword evidence="6" id="KW-1185">Reference proteome</keyword>
<dbReference type="PRINTS" id="PR00080">
    <property type="entry name" value="SDRFAMILY"/>
</dbReference>
<dbReference type="EMBL" id="NFEZ01000004">
    <property type="protein sequence ID" value="PLT46007.1"/>
    <property type="molecule type" value="Genomic_DNA"/>
</dbReference>
<dbReference type="InterPro" id="IPR002347">
    <property type="entry name" value="SDR_fam"/>
</dbReference>
<dbReference type="Pfam" id="PF13561">
    <property type="entry name" value="adh_short_C2"/>
    <property type="match status" value="1"/>
</dbReference>
<feature type="domain" description="Ketoreductase" evidence="4">
    <location>
        <begin position="35"/>
        <end position="188"/>
    </location>
</feature>
<dbReference type="CDD" id="cd05369">
    <property type="entry name" value="TER_DECR_SDR_a"/>
    <property type="match status" value="1"/>
</dbReference>
<dbReference type="GO" id="GO:0009062">
    <property type="term" value="P:fatty acid catabolic process"/>
    <property type="evidence" value="ECO:0007669"/>
    <property type="project" value="InterPro"/>
</dbReference>
<dbReference type="Gene3D" id="3.40.50.720">
    <property type="entry name" value="NAD(P)-binding Rossmann-like Domain"/>
    <property type="match status" value="1"/>
</dbReference>
<dbReference type="SMART" id="SM00822">
    <property type="entry name" value="PKS_KR"/>
    <property type="match status" value="1"/>
</dbReference>
<organism evidence="5 6">
    <name type="scientific">Paenibacillus pasadenensis</name>
    <dbReference type="NCBI Taxonomy" id="217090"/>
    <lineage>
        <taxon>Bacteria</taxon>
        <taxon>Bacillati</taxon>
        <taxon>Bacillota</taxon>
        <taxon>Bacilli</taxon>
        <taxon>Bacillales</taxon>
        <taxon>Paenibacillaceae</taxon>
        <taxon>Paenibacillus</taxon>
    </lineage>
</organism>
<reference evidence="5 6" key="1">
    <citation type="submission" date="2017-05" db="EMBL/GenBank/DDBJ databases">
        <title>Functional genome analysis of Paenibacillus pasadenensis strain R16: insights on endophytic life style and antifungal activity.</title>
        <authorList>
            <person name="Passera A."/>
            <person name="Marcolungo L."/>
            <person name="Casati P."/>
            <person name="Brasca M."/>
            <person name="Quaglino F."/>
            <person name="Delledonne M."/>
        </authorList>
    </citation>
    <scope>NUCLEOTIDE SEQUENCE [LARGE SCALE GENOMIC DNA]</scope>
    <source>
        <strain evidence="5 6">R16</strain>
    </source>
</reference>
<evidence type="ECO:0000256" key="2">
    <source>
        <dbReference type="ARBA" id="ARBA00023002"/>
    </source>
</evidence>
<dbReference type="PRINTS" id="PR00081">
    <property type="entry name" value="GDHRDH"/>
</dbReference>
<feature type="compositionally biased region" description="Low complexity" evidence="3">
    <location>
        <begin position="8"/>
        <end position="24"/>
    </location>
</feature>
<dbReference type="FunFam" id="3.40.50.720:FF:000084">
    <property type="entry name" value="Short-chain dehydrogenase reductase"/>
    <property type="match status" value="1"/>
</dbReference>
<dbReference type="GO" id="GO:0008206">
    <property type="term" value="P:bile acid metabolic process"/>
    <property type="evidence" value="ECO:0007669"/>
    <property type="project" value="UniProtKB-ARBA"/>
</dbReference>
<dbReference type="GO" id="GO:0008670">
    <property type="term" value="F:2,4-dienoyl-CoA reductase (NADPH) activity"/>
    <property type="evidence" value="ECO:0007669"/>
    <property type="project" value="InterPro"/>
</dbReference>
<evidence type="ECO:0000313" key="6">
    <source>
        <dbReference type="Proteomes" id="UP000234789"/>
    </source>
</evidence>
<dbReference type="GO" id="GO:0004316">
    <property type="term" value="F:3-oxoacyl-[acyl-carrier-protein] reductase (NADPH) activity"/>
    <property type="evidence" value="ECO:0007669"/>
    <property type="project" value="UniProtKB-EC"/>
</dbReference>
<dbReference type="PANTHER" id="PTHR43296:SF2">
    <property type="entry name" value="PEROXISOMAL 2,4-DIENOYL-COA REDUCTASE [(3E)-ENOYL-COA-PRODUCING]"/>
    <property type="match status" value="1"/>
</dbReference>
<dbReference type="PANTHER" id="PTHR43296">
    <property type="entry name" value="PEROXISOMAL 2,4-DIENOYL-COA REDUCTASE"/>
    <property type="match status" value="1"/>
</dbReference>
<evidence type="ECO:0000259" key="4">
    <source>
        <dbReference type="SMART" id="SM00822"/>
    </source>
</evidence>
<dbReference type="SUPFAM" id="SSF51735">
    <property type="entry name" value="NAD(P)-binding Rossmann-fold domains"/>
    <property type="match status" value="1"/>
</dbReference>
<gene>
    <name evidence="5" type="ORF">B8V81_4438</name>
</gene>
<name>A0A2N5N6M3_9BACL</name>
<dbReference type="AlphaFoldDB" id="A0A2N5N6M3"/>
<keyword evidence="1" id="KW-0521">NADP</keyword>
<dbReference type="InterPro" id="IPR045017">
    <property type="entry name" value="DECR2-like"/>
</dbReference>
<evidence type="ECO:0000313" key="5">
    <source>
        <dbReference type="EMBL" id="PLT46007.1"/>
    </source>
</evidence>
<comment type="caution">
    <text evidence="5">The sequence shown here is derived from an EMBL/GenBank/DDBJ whole genome shotgun (WGS) entry which is preliminary data.</text>
</comment>
<keyword evidence="2 5" id="KW-0560">Oxidoreductase</keyword>
<dbReference type="InterPro" id="IPR057326">
    <property type="entry name" value="KR_dom"/>
</dbReference>
<dbReference type="EC" id="1.1.1.100" evidence="5"/>
<evidence type="ECO:0000256" key="1">
    <source>
        <dbReference type="ARBA" id="ARBA00022857"/>
    </source>
</evidence>
<sequence length="308" mass="32258">MEADPRLGADAAAPSRPSPAAAAPGPFRADLLAGKTILVTGGATGLGRAMAEGFGRLGARVALAGRREEKLREAEAALAQAGCDVFVHACDVRDPEAVARLADALDARFGGIDVLVNNAAGNFISPTERLSHRAVDAVLNIVLHGTFYATLEFGKRWIAAGRPGTVLNIVTTYAETGSAYVVPSAAAKAGVLAMTRSLAVEWARYGIRHVAIAPGPFPTEGAWSRLLPTPELAQGMLDRIPLKRVGSKEELADLASYLVSDYAGYLNGECVTIDGGEWLQGAGQFNGLLAVTEPQWDQLAELSRKGGK</sequence>
<evidence type="ECO:0000256" key="3">
    <source>
        <dbReference type="SAM" id="MobiDB-lite"/>
    </source>
</evidence>
<dbReference type="InterPro" id="IPR036291">
    <property type="entry name" value="NAD(P)-bd_dom_sf"/>
</dbReference>
<feature type="region of interest" description="Disordered" evidence="3">
    <location>
        <begin position="1"/>
        <end position="24"/>
    </location>
</feature>